<organism evidence="1 2">
    <name type="scientific">Gemmatimonas aurantiaca</name>
    <dbReference type="NCBI Taxonomy" id="173480"/>
    <lineage>
        <taxon>Bacteria</taxon>
        <taxon>Pseudomonadati</taxon>
        <taxon>Gemmatimonadota</taxon>
        <taxon>Gemmatimonadia</taxon>
        <taxon>Gemmatimonadales</taxon>
        <taxon>Gemmatimonadaceae</taxon>
        <taxon>Gemmatimonas</taxon>
    </lineage>
</organism>
<accession>A0A3D4V8F4</accession>
<evidence type="ECO:0000313" key="1">
    <source>
        <dbReference type="EMBL" id="HCT56607.1"/>
    </source>
</evidence>
<proteinExistence type="predicted"/>
<dbReference type="Proteomes" id="UP000264071">
    <property type="component" value="Unassembled WGS sequence"/>
</dbReference>
<comment type="caution">
    <text evidence="1">The sequence shown here is derived from an EMBL/GenBank/DDBJ whole genome shotgun (WGS) entry which is preliminary data.</text>
</comment>
<protein>
    <submittedName>
        <fullName evidence="1">Uncharacterized protein</fullName>
    </submittedName>
</protein>
<gene>
    <name evidence="1" type="ORF">DGD08_05260</name>
</gene>
<name>A0A3D4V8F4_9BACT</name>
<dbReference type="EMBL" id="DPIY01000006">
    <property type="protein sequence ID" value="HCT56607.1"/>
    <property type="molecule type" value="Genomic_DNA"/>
</dbReference>
<evidence type="ECO:0000313" key="2">
    <source>
        <dbReference type="Proteomes" id="UP000264071"/>
    </source>
</evidence>
<reference evidence="1 2" key="1">
    <citation type="journal article" date="2018" name="Nat. Biotechnol.">
        <title>A standardized bacterial taxonomy based on genome phylogeny substantially revises the tree of life.</title>
        <authorList>
            <person name="Parks D.H."/>
            <person name="Chuvochina M."/>
            <person name="Waite D.W."/>
            <person name="Rinke C."/>
            <person name="Skarshewski A."/>
            <person name="Chaumeil P.A."/>
            <person name="Hugenholtz P."/>
        </authorList>
    </citation>
    <scope>NUCLEOTIDE SEQUENCE [LARGE SCALE GENOMIC DNA]</scope>
    <source>
        <strain evidence="1">UBA8844</strain>
    </source>
</reference>
<dbReference type="AlphaFoldDB" id="A0A3D4V8F4"/>
<sequence>MSTSISAPLPVASRTVTVPVEFFTGLQQAVHHPQGDRAVDGAAASIDAIRDAGYAAGQALFDHFATWLQEQGEAPAADLADERFPWLLEAFLHQQGWGRAELVPLSEAVMALDVSDWSEAGELEGGCLITTGLFAGFFGRLAAAPISVLEVAPPDMAPGRSRFLLGSVDVLEYVWEAMERGIPYERAAASA</sequence>